<dbReference type="Pfam" id="PF25972">
    <property type="entry name" value="At4g15545_C"/>
    <property type="match status" value="1"/>
</dbReference>
<sequence>MVGLHPRGTCQASSHPRLALLLDGIHCQHGVLESMGRNSFVKPGVSFRMNSSVLFGKHQGTECSKANSREEALSKAEEIFGADNKDLLISFQGLLNRSIR</sequence>
<proteinExistence type="predicted"/>
<dbReference type="EMBL" id="VEPZ02001150">
    <property type="protein sequence ID" value="KAE8691165.1"/>
    <property type="molecule type" value="Genomic_DNA"/>
</dbReference>
<protein>
    <recommendedName>
        <fullName evidence="1">At4g15545-like C-terminal domain-containing protein</fullName>
    </recommendedName>
</protein>
<dbReference type="InterPro" id="IPR058935">
    <property type="entry name" value="At4g15545-like_C"/>
</dbReference>
<keyword evidence="3" id="KW-1185">Reference proteome</keyword>
<feature type="domain" description="At4g15545-like C-terminal" evidence="1">
    <location>
        <begin position="65"/>
        <end position="97"/>
    </location>
</feature>
<gene>
    <name evidence="2" type="ORF">F3Y22_tig00110893pilonHSYRG01359</name>
</gene>
<accession>A0A6A2ZJP2</accession>
<name>A0A6A2ZJP2_HIBSY</name>
<reference evidence="2" key="1">
    <citation type="submission" date="2019-09" db="EMBL/GenBank/DDBJ databases">
        <title>Draft genome information of white flower Hibiscus syriacus.</title>
        <authorList>
            <person name="Kim Y.-M."/>
        </authorList>
    </citation>
    <scope>NUCLEOTIDE SEQUENCE [LARGE SCALE GENOMIC DNA]</scope>
    <source>
        <strain evidence="2">YM2019G1</strain>
    </source>
</reference>
<organism evidence="2 3">
    <name type="scientific">Hibiscus syriacus</name>
    <name type="common">Rose of Sharon</name>
    <dbReference type="NCBI Taxonomy" id="106335"/>
    <lineage>
        <taxon>Eukaryota</taxon>
        <taxon>Viridiplantae</taxon>
        <taxon>Streptophyta</taxon>
        <taxon>Embryophyta</taxon>
        <taxon>Tracheophyta</taxon>
        <taxon>Spermatophyta</taxon>
        <taxon>Magnoliopsida</taxon>
        <taxon>eudicotyledons</taxon>
        <taxon>Gunneridae</taxon>
        <taxon>Pentapetalae</taxon>
        <taxon>rosids</taxon>
        <taxon>malvids</taxon>
        <taxon>Malvales</taxon>
        <taxon>Malvaceae</taxon>
        <taxon>Malvoideae</taxon>
        <taxon>Hibiscus</taxon>
    </lineage>
</organism>
<dbReference type="Proteomes" id="UP000436088">
    <property type="component" value="Unassembled WGS sequence"/>
</dbReference>
<evidence type="ECO:0000313" key="3">
    <source>
        <dbReference type="Proteomes" id="UP000436088"/>
    </source>
</evidence>
<evidence type="ECO:0000259" key="1">
    <source>
        <dbReference type="Pfam" id="PF25972"/>
    </source>
</evidence>
<dbReference type="AlphaFoldDB" id="A0A6A2ZJP2"/>
<evidence type="ECO:0000313" key="2">
    <source>
        <dbReference type="EMBL" id="KAE8691165.1"/>
    </source>
</evidence>
<comment type="caution">
    <text evidence="2">The sequence shown here is derived from an EMBL/GenBank/DDBJ whole genome shotgun (WGS) entry which is preliminary data.</text>
</comment>